<dbReference type="STRING" id="1166018.FAES_1582"/>
<feature type="transmembrane region" description="Helical" evidence="1">
    <location>
        <begin position="87"/>
        <end position="106"/>
    </location>
</feature>
<dbReference type="Proteomes" id="UP000011058">
    <property type="component" value="Chromosome"/>
</dbReference>
<dbReference type="HOGENOM" id="CLU_613566_0_0_10"/>
<gene>
    <name evidence="2" type="ORF">FAES_1582</name>
</gene>
<feature type="transmembrane region" description="Helical" evidence="1">
    <location>
        <begin position="370"/>
        <end position="388"/>
    </location>
</feature>
<feature type="transmembrane region" description="Helical" evidence="1">
    <location>
        <begin position="32"/>
        <end position="51"/>
    </location>
</feature>
<feature type="transmembrane region" description="Helical" evidence="1">
    <location>
        <begin position="221"/>
        <end position="241"/>
    </location>
</feature>
<evidence type="ECO:0008006" key="4">
    <source>
        <dbReference type="Google" id="ProtNLM"/>
    </source>
</evidence>
<evidence type="ECO:0000313" key="2">
    <source>
        <dbReference type="EMBL" id="CCG99592.1"/>
    </source>
</evidence>
<dbReference type="AlphaFoldDB" id="I0K639"/>
<reference evidence="2 3" key="1">
    <citation type="journal article" date="2012" name="J. Bacteriol.">
        <title>Genome Sequence of Fibrella aestuarina BUZ 2T, a Filamentous Marine Bacterium.</title>
        <authorList>
            <person name="Filippini M."/>
            <person name="Qi W."/>
            <person name="Blom J."/>
            <person name="Goesmann A."/>
            <person name="Smits T.H."/>
            <person name="Bagheri H.C."/>
        </authorList>
    </citation>
    <scope>NUCLEOTIDE SEQUENCE [LARGE SCALE GENOMIC DNA]</scope>
    <source>
        <strain evidence="3">BUZ 2T</strain>
    </source>
</reference>
<dbReference type="RefSeq" id="WP_015330691.1">
    <property type="nucleotide sequence ID" value="NC_020054.1"/>
</dbReference>
<accession>I0K639</accession>
<evidence type="ECO:0000313" key="3">
    <source>
        <dbReference type="Proteomes" id="UP000011058"/>
    </source>
</evidence>
<protein>
    <recommendedName>
        <fullName evidence="4">Oligosaccharide repeat unit polymerase</fullName>
    </recommendedName>
</protein>
<feature type="transmembrane region" description="Helical" evidence="1">
    <location>
        <begin position="400"/>
        <end position="416"/>
    </location>
</feature>
<dbReference type="eggNOG" id="ENOG5032V3F">
    <property type="taxonomic scope" value="Bacteria"/>
</dbReference>
<feature type="transmembrane region" description="Helical" evidence="1">
    <location>
        <begin position="152"/>
        <end position="169"/>
    </location>
</feature>
<feature type="transmembrane region" description="Helical" evidence="1">
    <location>
        <begin position="196"/>
        <end position="214"/>
    </location>
</feature>
<keyword evidence="3" id="KW-1185">Reference proteome</keyword>
<keyword evidence="1" id="KW-1133">Transmembrane helix</keyword>
<name>I0K639_9BACT</name>
<organism evidence="2 3">
    <name type="scientific">Fibrella aestuarina BUZ 2</name>
    <dbReference type="NCBI Taxonomy" id="1166018"/>
    <lineage>
        <taxon>Bacteria</taxon>
        <taxon>Pseudomonadati</taxon>
        <taxon>Bacteroidota</taxon>
        <taxon>Cytophagia</taxon>
        <taxon>Cytophagales</taxon>
        <taxon>Spirosomataceae</taxon>
        <taxon>Fibrella</taxon>
    </lineage>
</organism>
<evidence type="ECO:0000256" key="1">
    <source>
        <dbReference type="SAM" id="Phobius"/>
    </source>
</evidence>
<dbReference type="KEGG" id="fae:FAES_1582"/>
<keyword evidence="1" id="KW-0472">Membrane</keyword>
<keyword evidence="1" id="KW-0812">Transmembrane</keyword>
<feature type="transmembrane region" description="Helical" evidence="1">
    <location>
        <begin position="422"/>
        <end position="439"/>
    </location>
</feature>
<dbReference type="OrthoDB" id="966190at2"/>
<feature type="transmembrane region" description="Helical" evidence="1">
    <location>
        <begin position="127"/>
        <end position="146"/>
    </location>
</feature>
<dbReference type="EMBL" id="HE796683">
    <property type="protein sequence ID" value="CCG99592.1"/>
    <property type="molecule type" value="Genomic_DNA"/>
</dbReference>
<sequence length="446" mass="49650">MAFDLRFLLASLLCLLLLSLFSEFTGLEALSVGFSLYTFLVFVHSVGRTIAVRELMTFVAALQVVLAPSLELADAPDSMALSSADYLSYALPAVVAFAVGLNLPLLKTKPHNELIAAVKEYVKGKERTSFTLLILGIIGSFFFNYAPVQVKALVYLLAVCLYASVMYAHYSGSAFKYVTLLTALGLLLYITVRDGMFGHMIFWVTLYVLVVLVGTKRGGSLVIKLTLIGSCALFVLLAQSVKMEYRIKTWGDSPENRKGDLNLMVDLFAQRMNDPDFLFGKNHLYATYHRLNQGGLIAKTMAYVPHYEPFADGELLAHFVYPFIPRLIWSEKPITGGAANITRFTPLTPDGITSSNISPFGEGYANFGKAGSVVFLFFFGVLFNYCFLRIIKISERRPSVLLWIPCLFTGCLSFETDVLSTWGSFVTMSMFLIVFWFVAKRINLQL</sequence>
<proteinExistence type="predicted"/>